<evidence type="ECO:0000256" key="4">
    <source>
        <dbReference type="ARBA" id="ARBA00007245"/>
    </source>
</evidence>
<keyword evidence="12" id="KW-0539">Nucleus</keyword>
<evidence type="ECO:0000256" key="1">
    <source>
        <dbReference type="ARBA" id="ARBA00004123"/>
    </source>
</evidence>
<keyword evidence="11 14" id="KW-0472">Membrane</keyword>
<evidence type="ECO:0000313" key="16">
    <source>
        <dbReference type="EMBL" id="TIA35069.1"/>
    </source>
</evidence>
<evidence type="ECO:0000256" key="14">
    <source>
        <dbReference type="SAM" id="Phobius"/>
    </source>
</evidence>
<keyword evidence="8" id="KW-0965">Cell junction</keyword>
<evidence type="ECO:0000256" key="8">
    <source>
        <dbReference type="ARBA" id="ARBA00022949"/>
    </source>
</evidence>
<keyword evidence="9 14" id="KW-1133">Transmembrane helix</keyword>
<evidence type="ECO:0000256" key="2">
    <source>
        <dbReference type="ARBA" id="ARBA00004536"/>
    </source>
</evidence>
<dbReference type="GO" id="GO:0005886">
    <property type="term" value="C:plasma membrane"/>
    <property type="evidence" value="ECO:0007669"/>
    <property type="project" value="UniProtKB-SubCell"/>
</dbReference>
<dbReference type="AlphaFoldDB" id="A0A4T0BL72"/>
<dbReference type="EMBL" id="QZBZ01000141">
    <property type="protein sequence ID" value="TIA35069.1"/>
    <property type="molecule type" value="Genomic_DNA"/>
</dbReference>
<name>A0A4T0BL72_AURPU</name>
<accession>A0A4T0BL72</accession>
<evidence type="ECO:0000259" key="15">
    <source>
        <dbReference type="Pfam" id="PF12632"/>
    </source>
</evidence>
<sequence>MESYFEDDSPLAALLEGNGTADDSFNYLNQDPSHTPPYTPTVAPKKASLKRFTQPLNLRLPAQGTFSKLHHAWSRAVNSRIGRAENTRFLEHFRYLIVASQLLNEYPDLGSLHTTQINGTPFDSTESGPNASLNISGVAATAGVAFVLVLVLNWLRGSRLSKSRVLLALACAAVAAVLFYAYIRRQWLQYLRHQAVDTVSSLTTNARGFDITTSAALSLIQEVELVSKGYRLSTPLPPISRFDDVKVNRKCAKLRCALNKAYTEALPAFREATISLKLLLNQDDMEKYLDVYDIPHHAVQEAVTPELASLDKDDPESLRSLRVVSYQYSTLRRVVCCSLMSLEADGGNPDFARWSAATRIMNSLSTTTATWAQKLSDLLREVEEFTIPREARLSSRPASERLRTQVRKITDLSQGIRSLQAKMALMREESTKAIEDSDDLTDLGPNLMSQYESIGADLKMLTQAWENGKASLASNLDKQERRISQASSGLRSPAASLGGLTAVEEGGPADALRALNGESESKSNRSSLAGSGSDEEVFEGVSLVIPRQRSSLTREERIIKMHEERARQSEMRDKRDSGTNMIRELQSVMNLRPKRNTIGGGARITSI</sequence>
<evidence type="ECO:0000256" key="12">
    <source>
        <dbReference type="ARBA" id="ARBA00023242"/>
    </source>
</evidence>
<evidence type="ECO:0000256" key="13">
    <source>
        <dbReference type="SAM" id="MobiDB-lite"/>
    </source>
</evidence>
<keyword evidence="6" id="KW-1003">Cell membrane</keyword>
<comment type="caution">
    <text evidence="16">The sequence shown here is derived from an EMBL/GenBank/DDBJ whole genome shotgun (WGS) entry which is preliminary data.</text>
</comment>
<proteinExistence type="inferred from homology"/>
<feature type="domain" description="Myosin-binding" evidence="15">
    <location>
        <begin position="145"/>
        <end position="422"/>
    </location>
</feature>
<evidence type="ECO:0000256" key="9">
    <source>
        <dbReference type="ARBA" id="ARBA00022989"/>
    </source>
</evidence>
<feature type="transmembrane region" description="Helical" evidence="14">
    <location>
        <begin position="133"/>
        <end position="153"/>
    </location>
</feature>
<evidence type="ECO:0000313" key="17">
    <source>
        <dbReference type="Proteomes" id="UP000308724"/>
    </source>
</evidence>
<evidence type="ECO:0000256" key="7">
    <source>
        <dbReference type="ARBA" id="ARBA00022692"/>
    </source>
</evidence>
<feature type="compositionally biased region" description="Polar residues" evidence="13">
    <location>
        <begin position="23"/>
        <end position="33"/>
    </location>
</feature>
<gene>
    <name evidence="16" type="ORF">D6C78_06393</name>
</gene>
<dbReference type="PANTHER" id="PTHR15989">
    <property type="entry name" value="VEZATIN"/>
    <property type="match status" value="1"/>
</dbReference>
<feature type="region of interest" description="Disordered" evidence="13">
    <location>
        <begin position="23"/>
        <end position="43"/>
    </location>
</feature>
<evidence type="ECO:0000256" key="3">
    <source>
        <dbReference type="ARBA" id="ARBA00004651"/>
    </source>
</evidence>
<evidence type="ECO:0000256" key="6">
    <source>
        <dbReference type="ARBA" id="ARBA00022475"/>
    </source>
</evidence>
<dbReference type="InterPro" id="IPR026858">
    <property type="entry name" value="Vezatin"/>
</dbReference>
<dbReference type="GO" id="GO:0017022">
    <property type="term" value="F:myosin binding"/>
    <property type="evidence" value="ECO:0007669"/>
    <property type="project" value="InterPro"/>
</dbReference>
<dbReference type="Pfam" id="PF12632">
    <property type="entry name" value="Vezatin"/>
    <property type="match status" value="1"/>
</dbReference>
<protein>
    <recommendedName>
        <fullName evidence="5">Vezatin</fullName>
    </recommendedName>
</protein>
<dbReference type="InterPro" id="IPR026859">
    <property type="entry name" value="Myosin-bd"/>
</dbReference>
<reference evidence="16 17" key="1">
    <citation type="submission" date="2018-10" db="EMBL/GenBank/DDBJ databases">
        <title>Fifty Aureobasidium pullulans genomes reveal a recombining polyextremotolerant generalist.</title>
        <authorList>
            <person name="Gostincar C."/>
            <person name="Turk M."/>
            <person name="Zajc J."/>
            <person name="Gunde-Cimerman N."/>
        </authorList>
    </citation>
    <scope>NUCLEOTIDE SEQUENCE [LARGE SCALE GENOMIC DNA]</scope>
    <source>
        <strain evidence="16 17">EXF-1645</strain>
    </source>
</reference>
<keyword evidence="7 14" id="KW-0812">Transmembrane</keyword>
<dbReference type="GO" id="GO:0005634">
    <property type="term" value="C:nucleus"/>
    <property type="evidence" value="ECO:0007669"/>
    <property type="project" value="UniProtKB-SubCell"/>
</dbReference>
<feature type="transmembrane region" description="Helical" evidence="14">
    <location>
        <begin position="165"/>
        <end position="183"/>
    </location>
</feature>
<dbReference type="GO" id="GO:0098609">
    <property type="term" value="P:cell-cell adhesion"/>
    <property type="evidence" value="ECO:0007669"/>
    <property type="project" value="InterPro"/>
</dbReference>
<dbReference type="PANTHER" id="PTHR15989:SF5">
    <property type="entry name" value="VEZATIN"/>
    <property type="match status" value="1"/>
</dbReference>
<dbReference type="Proteomes" id="UP000308724">
    <property type="component" value="Unassembled WGS sequence"/>
</dbReference>
<comment type="subcellular location">
    <subcellularLocation>
        <location evidence="2">Cell junction</location>
        <location evidence="2">Adherens junction</location>
    </subcellularLocation>
    <subcellularLocation>
        <location evidence="3">Cell membrane</location>
        <topology evidence="3">Multi-pass membrane protein</topology>
    </subcellularLocation>
    <subcellularLocation>
        <location evidence="1">Nucleus</location>
    </subcellularLocation>
</comment>
<evidence type="ECO:0000256" key="5">
    <source>
        <dbReference type="ARBA" id="ARBA00018125"/>
    </source>
</evidence>
<comment type="similarity">
    <text evidence="4">Belongs to the vezatin family.</text>
</comment>
<organism evidence="16 17">
    <name type="scientific">Aureobasidium pullulans</name>
    <name type="common">Black yeast</name>
    <name type="synonym">Pullularia pullulans</name>
    <dbReference type="NCBI Taxonomy" id="5580"/>
    <lineage>
        <taxon>Eukaryota</taxon>
        <taxon>Fungi</taxon>
        <taxon>Dikarya</taxon>
        <taxon>Ascomycota</taxon>
        <taxon>Pezizomycotina</taxon>
        <taxon>Dothideomycetes</taxon>
        <taxon>Dothideomycetidae</taxon>
        <taxon>Dothideales</taxon>
        <taxon>Saccotheciaceae</taxon>
        <taxon>Aureobasidium</taxon>
    </lineage>
</organism>
<keyword evidence="10" id="KW-0175">Coiled coil</keyword>
<evidence type="ECO:0000256" key="10">
    <source>
        <dbReference type="ARBA" id="ARBA00023054"/>
    </source>
</evidence>
<evidence type="ECO:0000256" key="11">
    <source>
        <dbReference type="ARBA" id="ARBA00023136"/>
    </source>
</evidence>